<comment type="cofactor">
    <cofactor evidence="4">
        <name>Zn(2+)</name>
        <dbReference type="ChEBI" id="CHEBI:29105"/>
    </cofactor>
    <text evidence="4">Binds 1 divalent metal cation per subunit.</text>
</comment>
<evidence type="ECO:0000256" key="4">
    <source>
        <dbReference type="PIRSR" id="PIRSR605511-2"/>
    </source>
</evidence>
<dbReference type="RefSeq" id="WP_316429086.1">
    <property type="nucleotide sequence ID" value="NZ_CP130144.1"/>
</dbReference>
<feature type="binding site" evidence="4">
    <location>
        <position position="134"/>
    </location>
    <ligand>
        <name>substrate</name>
    </ligand>
</feature>
<dbReference type="GO" id="GO:0016787">
    <property type="term" value="F:hydrolase activity"/>
    <property type="evidence" value="ECO:0007669"/>
    <property type="project" value="UniProtKB-KW"/>
</dbReference>
<accession>A0AA97AZA9</accession>
<feature type="binding site" evidence="4">
    <location>
        <position position="237"/>
    </location>
    <ligand>
        <name>a divalent metal cation</name>
        <dbReference type="ChEBI" id="CHEBI:60240"/>
    </ligand>
</feature>
<feature type="binding site" evidence="4">
    <location>
        <position position="48"/>
    </location>
    <ligand>
        <name>a divalent metal cation</name>
        <dbReference type="ChEBI" id="CHEBI:60240"/>
    </ligand>
</feature>
<protein>
    <submittedName>
        <fullName evidence="6">SMP-30/gluconolactonase/LRE family protein</fullName>
    </submittedName>
</protein>
<keyword evidence="4" id="KW-0479">Metal-binding</keyword>
<feature type="binding site" evidence="4">
    <location>
        <position position="185"/>
    </location>
    <ligand>
        <name>a divalent metal cation</name>
        <dbReference type="ChEBI" id="CHEBI:60240"/>
    </ligand>
</feature>
<dbReference type="GO" id="GO:0046872">
    <property type="term" value="F:metal ion binding"/>
    <property type="evidence" value="ECO:0007669"/>
    <property type="project" value="UniProtKB-KW"/>
</dbReference>
<name>A0AA97AZA9_LEPBY</name>
<evidence type="ECO:0000313" key="6">
    <source>
        <dbReference type="EMBL" id="WNZ49181.1"/>
    </source>
</evidence>
<dbReference type="Gene3D" id="2.120.10.30">
    <property type="entry name" value="TolB, C-terminal domain"/>
    <property type="match status" value="1"/>
</dbReference>
<dbReference type="Pfam" id="PF08450">
    <property type="entry name" value="SGL"/>
    <property type="match status" value="1"/>
</dbReference>
<keyword evidence="4" id="KW-0862">Zinc</keyword>
<reference evidence="6" key="1">
    <citation type="journal article" date="2023" name="Plants (Basel)">
        <title>Genomic Analysis of Leptolyngbya boryana CZ1 Reveals Efficient Carbon Fixation Modules.</title>
        <authorList>
            <person name="Bai X."/>
            <person name="Wang H."/>
            <person name="Cheng W."/>
            <person name="Wang J."/>
            <person name="Ma M."/>
            <person name="Hu H."/>
            <person name="Song Z."/>
            <person name="Ma H."/>
            <person name="Fan Y."/>
            <person name="Du C."/>
            <person name="Xu J."/>
        </authorList>
    </citation>
    <scope>NUCLEOTIDE SEQUENCE</scope>
    <source>
        <strain evidence="6">CZ1</strain>
    </source>
</reference>
<dbReference type="AlphaFoldDB" id="A0AA97AZA9"/>
<dbReference type="InterPro" id="IPR011042">
    <property type="entry name" value="6-blade_b-propeller_TolB-like"/>
</dbReference>
<sequence>MITVRKVKQRITQWFAQETFQANTKSFKALFPRKAKITCVASGLQFTEGPVWIAEAQCLRFSDIPANRIYQLTTDGQLTVFREPSDHANGLTRDRIGRLIACEHGSRRVTRTELDGTITVLCDRFDDRALNSPNDVIVKRDGTIYFTDPPYGIQPEQQEQPCQGVYQLSPNGQLRLIADDFDRPNGLALSPDEQTLYIGDSSKRCHIRAFDVLPDGAIANGRVFYDMTIPGVTGRPDGMKIDQAGRLYATGPGGIWIFEPNGTHLGTIQFPEQPANCAWGDADWQSLYVTAQTSVYKLRVNTPGV</sequence>
<dbReference type="PRINTS" id="PR01790">
    <property type="entry name" value="SMP30FAMILY"/>
</dbReference>
<reference evidence="6" key="2">
    <citation type="submission" date="2023-07" db="EMBL/GenBank/DDBJ databases">
        <authorList>
            <person name="Bai X.-H."/>
            <person name="Wang H.-H."/>
            <person name="Wang J."/>
            <person name="Ma M.-Y."/>
            <person name="Hu H.-H."/>
            <person name="Song Z.-L."/>
            <person name="Ma H.-G."/>
            <person name="Fan Y."/>
            <person name="Du C.-Y."/>
            <person name="Xu J.-C."/>
        </authorList>
    </citation>
    <scope>NUCLEOTIDE SEQUENCE</scope>
    <source>
        <strain evidence="6">CZ1</strain>
    </source>
</reference>
<proteinExistence type="inferred from homology"/>
<evidence type="ECO:0000256" key="1">
    <source>
        <dbReference type="ARBA" id="ARBA00008853"/>
    </source>
</evidence>
<dbReference type="SUPFAM" id="SSF63829">
    <property type="entry name" value="Calcium-dependent phosphotriesterase"/>
    <property type="match status" value="1"/>
</dbReference>
<keyword evidence="2" id="KW-0378">Hydrolase</keyword>
<evidence type="ECO:0000256" key="2">
    <source>
        <dbReference type="ARBA" id="ARBA00022801"/>
    </source>
</evidence>
<evidence type="ECO:0000256" key="3">
    <source>
        <dbReference type="PIRSR" id="PIRSR605511-1"/>
    </source>
</evidence>
<dbReference type="PANTHER" id="PTHR47572">
    <property type="entry name" value="LIPOPROTEIN-RELATED"/>
    <property type="match status" value="1"/>
</dbReference>
<feature type="active site" description="Proton donor/acceptor" evidence="3">
    <location>
        <position position="237"/>
    </location>
</feature>
<dbReference type="InterPro" id="IPR051262">
    <property type="entry name" value="SMP-30/CGR1_Lactonase"/>
</dbReference>
<comment type="similarity">
    <text evidence="1">Belongs to the SMP-30/CGR1 family.</text>
</comment>
<gene>
    <name evidence="6" type="ORF">Q2T42_03925</name>
</gene>
<dbReference type="EMBL" id="CP130144">
    <property type="protein sequence ID" value="WNZ49181.1"/>
    <property type="molecule type" value="Genomic_DNA"/>
</dbReference>
<dbReference type="PANTHER" id="PTHR47572:SF4">
    <property type="entry name" value="LACTONASE DRP35"/>
    <property type="match status" value="1"/>
</dbReference>
<feature type="domain" description="SMP-30/Gluconolactonase/LRE-like region" evidence="5">
    <location>
        <begin position="46"/>
        <end position="291"/>
    </location>
</feature>
<organism evidence="6">
    <name type="scientific">Leptolyngbya boryana CZ1</name>
    <dbReference type="NCBI Taxonomy" id="3060204"/>
    <lineage>
        <taxon>Bacteria</taxon>
        <taxon>Bacillati</taxon>
        <taxon>Cyanobacteriota</taxon>
        <taxon>Cyanophyceae</taxon>
        <taxon>Leptolyngbyales</taxon>
        <taxon>Leptolyngbyaceae</taxon>
        <taxon>Leptolyngbya group</taxon>
        <taxon>Leptolyngbya</taxon>
    </lineage>
</organism>
<dbReference type="InterPro" id="IPR013658">
    <property type="entry name" value="SGL"/>
</dbReference>
<dbReference type="InterPro" id="IPR005511">
    <property type="entry name" value="SMP-30"/>
</dbReference>
<evidence type="ECO:0000259" key="5">
    <source>
        <dbReference type="Pfam" id="PF08450"/>
    </source>
</evidence>